<feature type="transmembrane region" description="Helical" evidence="7">
    <location>
        <begin position="217"/>
        <end position="239"/>
    </location>
</feature>
<comment type="function">
    <text evidence="7">Required for formation of the rod structure of the flagellar apparatus. Together with FliI and FliH, may constitute the export apparatus of flagellin.</text>
</comment>
<dbReference type="GO" id="GO:0044780">
    <property type="term" value="P:bacterial-type flagellum assembly"/>
    <property type="evidence" value="ECO:0007669"/>
    <property type="project" value="InterPro"/>
</dbReference>
<feature type="transmembrane region" description="Helical" evidence="7">
    <location>
        <begin position="29"/>
        <end position="48"/>
    </location>
</feature>
<sequence length="703" mass="74775">MASATPLPKPQARVLDGLRRIGSSIDWKLVAAPILVMLILTMLVVPLPTFLLDVFFTFNISVSLVILLVTLYLKRPLDFAAFPTVILLTTLLRLSLNVAAARVILLHGQGGTAAAGQVIESFGEFVIGGNYAVGIIIFAILVVINFVVITKGAGRIAEVSARFTLDAMPGKQMAIDADLNAGLIDQEEARKRRAEIAQEADFFGAMDGASKFVRGDAIAAILILFIDLLGGLVIGVLMHGLSVGEAAQTYTLLSIGDALVAQIPSLMVSIAAGIVISNVSTGQDVGGQLVSQLFGHKHVLAIGAGILGLVALVPGMPHLSFLLAAAVLGGLVWLRQRQEQRLAAEAAVAPPPPVAAEAEEVSWEQIEPVDPLSLDVGYRLIALVDRNQGGELLARIRGVRKKFAQEMGFLVSPVHIRDNLELRPGGYRLSVKGVEVGSGEVFPELLMAINPGGVSAPLSGQATTEPAFGLPAVWIAPSQRDQATAAGYTVVDASTVIATHLHQVLQTHAAELLGREEVEALLAHLATRSPKLVEDLVPKLLTADRLRKVLQNLLAEGVPIRDMRTIAEVLAEHAPQAQDADELTARVRLALGPFIVQMLSGPNKELAAAVLDPQLEQILLNTLRADPHNAVLEPGLAQRLLQKATELMQTMEAQGMTAVVLTGAPLRTFLARMLSRAAPRLRVLSYAEVPDQKQVRIVATLGA</sequence>
<feature type="transmembrane region" description="Helical" evidence="7">
    <location>
        <begin position="85"/>
        <end position="105"/>
    </location>
</feature>
<dbReference type="Gene3D" id="3.40.30.60">
    <property type="entry name" value="FHIPEP family, domain 1"/>
    <property type="match status" value="1"/>
</dbReference>
<protein>
    <recommendedName>
        <fullName evidence="7">Flagellar biosynthesis protein FlhA</fullName>
    </recommendedName>
</protein>
<dbReference type="PANTHER" id="PTHR30161">
    <property type="entry name" value="FLAGELLAR EXPORT PROTEIN, MEMBRANE FLHA SUBUNIT-RELATED"/>
    <property type="match status" value="1"/>
</dbReference>
<dbReference type="Proteomes" id="UP000272193">
    <property type="component" value="Unassembled WGS sequence"/>
</dbReference>
<dbReference type="InterPro" id="IPR042194">
    <property type="entry name" value="FHIPEP_1"/>
</dbReference>
<gene>
    <name evidence="7" type="primary">flhA</name>
    <name evidence="8" type="ORF">EDC62_1000</name>
</gene>
<dbReference type="InterPro" id="IPR042196">
    <property type="entry name" value="FHIPEP_4"/>
</dbReference>
<evidence type="ECO:0000256" key="3">
    <source>
        <dbReference type="ARBA" id="ARBA00022475"/>
    </source>
</evidence>
<keyword evidence="7" id="KW-1006">Bacterial flagellum protein export</keyword>
<keyword evidence="7" id="KW-0653">Protein transport</keyword>
<feature type="transmembrane region" description="Helical" evidence="7">
    <location>
        <begin position="54"/>
        <end position="73"/>
    </location>
</feature>
<organism evidence="8 9">
    <name type="scientific">Tibeticola sediminis</name>
    <dbReference type="NCBI Taxonomy" id="1917811"/>
    <lineage>
        <taxon>Bacteria</taxon>
        <taxon>Pseudomonadati</taxon>
        <taxon>Pseudomonadota</taxon>
        <taxon>Betaproteobacteria</taxon>
        <taxon>Burkholderiales</taxon>
        <taxon>Comamonadaceae</taxon>
        <taxon>Tibeticola</taxon>
    </lineage>
</organism>
<keyword evidence="9" id="KW-1185">Reference proteome</keyword>
<dbReference type="Gene3D" id="1.10.8.540">
    <property type="entry name" value="FHIPEP family, domain 3"/>
    <property type="match status" value="1"/>
</dbReference>
<dbReference type="Pfam" id="PF00771">
    <property type="entry name" value="FHIPEP"/>
    <property type="match status" value="1"/>
</dbReference>
<dbReference type="InterPro" id="IPR025505">
    <property type="entry name" value="FHIPEP_CS"/>
</dbReference>
<feature type="transmembrane region" description="Helical" evidence="7">
    <location>
        <begin position="125"/>
        <end position="148"/>
    </location>
</feature>
<keyword evidence="3 7" id="KW-1003">Cell membrane</keyword>
<name>A0A3N4UKL9_9BURK</name>
<keyword evidence="7" id="KW-1005">Bacterial flagellum biogenesis</keyword>
<dbReference type="Gene3D" id="3.40.50.12790">
    <property type="entry name" value="FHIPEP family, domain 4"/>
    <property type="match status" value="1"/>
</dbReference>
<comment type="caution">
    <text evidence="8">The sequence shown here is derived from an EMBL/GenBank/DDBJ whole genome shotgun (WGS) entry which is preliminary data.</text>
</comment>
<evidence type="ECO:0000256" key="6">
    <source>
        <dbReference type="ARBA" id="ARBA00023136"/>
    </source>
</evidence>
<dbReference type="InterPro" id="IPR001712">
    <property type="entry name" value="T3SS_FHIPEP"/>
</dbReference>
<evidence type="ECO:0000256" key="2">
    <source>
        <dbReference type="ARBA" id="ARBA00008835"/>
    </source>
</evidence>
<dbReference type="InterPro" id="IPR006301">
    <property type="entry name" value="FlhA"/>
</dbReference>
<dbReference type="GO" id="GO:0005886">
    <property type="term" value="C:plasma membrane"/>
    <property type="evidence" value="ECO:0007669"/>
    <property type="project" value="UniProtKB-SubCell"/>
</dbReference>
<comment type="subcellular location">
    <subcellularLocation>
        <location evidence="1 7">Cell membrane</location>
        <topology evidence="1 7">Multi-pass membrane protein</topology>
    </subcellularLocation>
</comment>
<keyword evidence="7" id="KW-0813">Transport</keyword>
<feature type="transmembrane region" description="Helical" evidence="7">
    <location>
        <begin position="259"/>
        <end position="281"/>
    </location>
</feature>
<evidence type="ECO:0000313" key="9">
    <source>
        <dbReference type="Proteomes" id="UP000272193"/>
    </source>
</evidence>
<dbReference type="AlphaFoldDB" id="A0A3N4UKL9"/>
<evidence type="ECO:0000256" key="7">
    <source>
        <dbReference type="RuleBase" id="RU364093"/>
    </source>
</evidence>
<dbReference type="RefSeq" id="WP_124221196.1">
    <property type="nucleotide sequence ID" value="NZ_RKQL01000002.1"/>
</dbReference>
<dbReference type="EMBL" id="RKQL01000002">
    <property type="protein sequence ID" value="RPE70518.1"/>
    <property type="molecule type" value="Genomic_DNA"/>
</dbReference>
<dbReference type="OrthoDB" id="9759185at2"/>
<keyword evidence="8" id="KW-0966">Cell projection</keyword>
<keyword evidence="5 7" id="KW-1133">Transmembrane helix</keyword>
<dbReference type="InterPro" id="IPR042193">
    <property type="entry name" value="FHIPEP_3"/>
</dbReference>
<keyword evidence="6 7" id="KW-0472">Membrane</keyword>
<proteinExistence type="inferred from homology"/>
<dbReference type="NCBIfam" id="TIGR01398">
    <property type="entry name" value="FlhA"/>
    <property type="match status" value="1"/>
</dbReference>
<evidence type="ECO:0000256" key="4">
    <source>
        <dbReference type="ARBA" id="ARBA00022692"/>
    </source>
</evidence>
<dbReference type="PANTHER" id="PTHR30161:SF1">
    <property type="entry name" value="FLAGELLAR BIOSYNTHESIS PROTEIN FLHA-RELATED"/>
    <property type="match status" value="1"/>
</dbReference>
<dbReference type="PIRSF" id="PIRSF005419">
    <property type="entry name" value="FlhA"/>
    <property type="match status" value="1"/>
</dbReference>
<accession>A0A3N4UKL9</accession>
<dbReference type="PROSITE" id="PS00994">
    <property type="entry name" value="FHIPEP"/>
    <property type="match status" value="1"/>
</dbReference>
<dbReference type="GO" id="GO:0009306">
    <property type="term" value="P:protein secretion"/>
    <property type="evidence" value="ECO:0007669"/>
    <property type="project" value="InterPro"/>
</dbReference>
<keyword evidence="4 7" id="KW-0812">Transmembrane</keyword>
<keyword evidence="8" id="KW-0282">Flagellum</keyword>
<evidence type="ECO:0000256" key="5">
    <source>
        <dbReference type="ARBA" id="ARBA00022989"/>
    </source>
</evidence>
<keyword evidence="8" id="KW-0969">Cilium</keyword>
<feature type="transmembrane region" description="Helical" evidence="7">
    <location>
        <begin position="293"/>
        <end position="312"/>
    </location>
</feature>
<reference evidence="8 9" key="1">
    <citation type="submission" date="2018-11" db="EMBL/GenBank/DDBJ databases">
        <title>Genomic Encyclopedia of Type Strains, Phase IV (KMG-IV): sequencing the most valuable type-strain genomes for metagenomic binning, comparative biology and taxonomic classification.</title>
        <authorList>
            <person name="Goeker M."/>
        </authorList>
    </citation>
    <scope>NUCLEOTIDE SEQUENCE [LARGE SCALE GENOMIC DNA]</scope>
    <source>
        <strain evidence="8 9">DSM 101684</strain>
    </source>
</reference>
<evidence type="ECO:0000256" key="1">
    <source>
        <dbReference type="ARBA" id="ARBA00004651"/>
    </source>
</evidence>
<evidence type="ECO:0000313" key="8">
    <source>
        <dbReference type="EMBL" id="RPE70518.1"/>
    </source>
</evidence>
<dbReference type="PRINTS" id="PR00949">
    <property type="entry name" value="TYPE3IMAPROT"/>
</dbReference>
<comment type="similarity">
    <text evidence="2 7">Belongs to the FHIPEP (flagella/HR/invasion proteins export pore) family.</text>
</comment>